<reference evidence="1" key="1">
    <citation type="submission" date="2023-10" db="EMBL/GenBank/DDBJ databases">
        <title>Genome assembly of Pristionchus species.</title>
        <authorList>
            <person name="Yoshida K."/>
            <person name="Sommer R.J."/>
        </authorList>
    </citation>
    <scope>NUCLEOTIDE SEQUENCE</scope>
    <source>
        <strain evidence="1">RS0144</strain>
    </source>
</reference>
<sequence>MDGGGRSLHVHTLNDLVLDLLLLQYRRAASLEPVIAFDGLRLVAEVGDNGATEDRLLGSDHHLIERVSGCIVSVHSRMECLLHQLARFLLLHSDLEVLLQHGDGCITARSLCSEGTSHRRAIGRHVEQIGTSRVNATDEKVGSDVSHVVKEMLLRNAQSSDNTSLATSVELQESQRGREHLAHLIQIGGSSSSAGVYRIGDVVNLLTVFVGDDVACGGTRVCSHHHSILICDSNNGSSGRVESGRRRSHASERAVASAVGEVERIRFNLELENSILESVYCSHLSE</sequence>
<protein>
    <recommendedName>
        <fullName evidence="3">Ribosomal protein</fullName>
    </recommendedName>
</protein>
<evidence type="ECO:0000313" key="1">
    <source>
        <dbReference type="EMBL" id="GMT04031.1"/>
    </source>
</evidence>
<keyword evidence="2" id="KW-1185">Reference proteome</keyword>
<feature type="non-terminal residue" evidence="1">
    <location>
        <position position="286"/>
    </location>
</feature>
<evidence type="ECO:0000313" key="2">
    <source>
        <dbReference type="Proteomes" id="UP001432027"/>
    </source>
</evidence>
<accession>A0AAV5UAV4</accession>
<dbReference type="Proteomes" id="UP001432027">
    <property type="component" value="Unassembled WGS sequence"/>
</dbReference>
<evidence type="ECO:0008006" key="3">
    <source>
        <dbReference type="Google" id="ProtNLM"/>
    </source>
</evidence>
<gene>
    <name evidence="1" type="ORF">PENTCL1PPCAC_26205</name>
</gene>
<dbReference type="EMBL" id="BTSX01000006">
    <property type="protein sequence ID" value="GMT04031.1"/>
    <property type="molecule type" value="Genomic_DNA"/>
</dbReference>
<name>A0AAV5UAV4_9BILA</name>
<proteinExistence type="predicted"/>
<dbReference type="AlphaFoldDB" id="A0AAV5UAV4"/>
<organism evidence="1 2">
    <name type="scientific">Pristionchus entomophagus</name>
    <dbReference type="NCBI Taxonomy" id="358040"/>
    <lineage>
        <taxon>Eukaryota</taxon>
        <taxon>Metazoa</taxon>
        <taxon>Ecdysozoa</taxon>
        <taxon>Nematoda</taxon>
        <taxon>Chromadorea</taxon>
        <taxon>Rhabditida</taxon>
        <taxon>Rhabditina</taxon>
        <taxon>Diplogasteromorpha</taxon>
        <taxon>Diplogasteroidea</taxon>
        <taxon>Neodiplogasteridae</taxon>
        <taxon>Pristionchus</taxon>
    </lineage>
</organism>
<comment type="caution">
    <text evidence="1">The sequence shown here is derived from an EMBL/GenBank/DDBJ whole genome shotgun (WGS) entry which is preliminary data.</text>
</comment>